<proteinExistence type="predicted"/>
<dbReference type="AlphaFoldDB" id="A0A813ZV46"/>
<keyword evidence="5" id="KW-1185">Reference proteome</keyword>
<gene>
    <name evidence="3" type="ORF">EDS130_LOCUS10002</name>
    <name evidence="4" type="ORF">XAT740_LOCUS12078</name>
</gene>
<dbReference type="Gene3D" id="3.40.50.150">
    <property type="entry name" value="Vaccinia Virus protein VP39"/>
    <property type="match status" value="1"/>
</dbReference>
<dbReference type="InterPro" id="IPR049011">
    <property type="entry name" value="Anamorsin_N_metazoan"/>
</dbReference>
<dbReference type="Proteomes" id="UP000663828">
    <property type="component" value="Unassembled WGS sequence"/>
</dbReference>
<evidence type="ECO:0000259" key="2">
    <source>
        <dbReference type="Pfam" id="PF20922"/>
    </source>
</evidence>
<organism evidence="3 6">
    <name type="scientific">Adineta ricciae</name>
    <name type="common">Rotifer</name>
    <dbReference type="NCBI Taxonomy" id="249248"/>
    <lineage>
        <taxon>Eukaryota</taxon>
        <taxon>Metazoa</taxon>
        <taxon>Spiralia</taxon>
        <taxon>Gnathifera</taxon>
        <taxon>Rotifera</taxon>
        <taxon>Eurotatoria</taxon>
        <taxon>Bdelloidea</taxon>
        <taxon>Adinetida</taxon>
        <taxon>Adinetidae</taxon>
        <taxon>Adineta</taxon>
    </lineage>
</organism>
<dbReference type="EMBL" id="CAJNOR010000677">
    <property type="protein sequence ID" value="CAF0978989.1"/>
    <property type="molecule type" value="Genomic_DNA"/>
</dbReference>
<protein>
    <recommendedName>
        <fullName evidence="2">Anamorsin N-terminal domain-containing protein</fullName>
    </recommendedName>
</protein>
<evidence type="ECO:0000313" key="3">
    <source>
        <dbReference type="EMBL" id="CAF0905617.1"/>
    </source>
</evidence>
<evidence type="ECO:0000256" key="1">
    <source>
        <dbReference type="SAM" id="MobiDB-lite"/>
    </source>
</evidence>
<dbReference type="OrthoDB" id="10350911at2759"/>
<sequence length="241" mass="27026">MDEILGNAKNILILWTVDADQDKLSAFQDTVRTKSKTAQIAPEKVQDFSQSRRATSSIDLIFFDLINKKDSAIDTDLITQFFRVLRPNGYLFTHIEHAEQARIINNFKMCGFDSCNPLDSNSSFLIENKSDEVKKMGSLWLCQKPSFDIGYSVPLQRPGVALMRQISGVGRGRKMWTVDHDDSEDDSVDIHGFQGADHEQKPNVQNSFGNTKSTNNIPSDTSTSSSSKPSDHFPKPMMSDV</sequence>
<dbReference type="Pfam" id="PF20922">
    <property type="entry name" value="Anamorsin_N"/>
    <property type="match status" value="1"/>
</dbReference>
<accession>A0A813ZV46</accession>
<name>A0A813ZV46_ADIRI</name>
<comment type="caution">
    <text evidence="3">The sequence shown here is derived from an EMBL/GenBank/DDBJ whole genome shotgun (WGS) entry which is preliminary data.</text>
</comment>
<feature type="region of interest" description="Disordered" evidence="1">
    <location>
        <begin position="177"/>
        <end position="241"/>
    </location>
</feature>
<feature type="domain" description="Anamorsin N-terminal" evidence="2">
    <location>
        <begin position="9"/>
        <end position="150"/>
    </location>
</feature>
<evidence type="ECO:0000313" key="5">
    <source>
        <dbReference type="Proteomes" id="UP000663828"/>
    </source>
</evidence>
<feature type="compositionally biased region" description="Polar residues" evidence="1">
    <location>
        <begin position="202"/>
        <end position="212"/>
    </location>
</feature>
<dbReference type="EMBL" id="CAJNOJ010000034">
    <property type="protein sequence ID" value="CAF0905617.1"/>
    <property type="molecule type" value="Genomic_DNA"/>
</dbReference>
<evidence type="ECO:0000313" key="4">
    <source>
        <dbReference type="EMBL" id="CAF0978989.1"/>
    </source>
</evidence>
<reference evidence="3" key="1">
    <citation type="submission" date="2021-02" db="EMBL/GenBank/DDBJ databases">
        <authorList>
            <person name="Nowell W R."/>
        </authorList>
    </citation>
    <scope>NUCLEOTIDE SEQUENCE</scope>
</reference>
<feature type="compositionally biased region" description="Low complexity" evidence="1">
    <location>
        <begin position="213"/>
        <end position="228"/>
    </location>
</feature>
<evidence type="ECO:0000313" key="6">
    <source>
        <dbReference type="Proteomes" id="UP000663852"/>
    </source>
</evidence>
<dbReference type="Proteomes" id="UP000663852">
    <property type="component" value="Unassembled WGS sequence"/>
</dbReference>
<dbReference type="InterPro" id="IPR029063">
    <property type="entry name" value="SAM-dependent_MTases_sf"/>
</dbReference>